<protein>
    <recommendedName>
        <fullName evidence="2">Toxin CcdB</fullName>
    </recommendedName>
    <alternativeName>
        <fullName evidence="7">Cytotoxic protein CcdB</fullName>
    </alternativeName>
    <alternativeName>
        <fullName evidence="6">Protein LetD</fullName>
    </alternativeName>
</protein>
<gene>
    <name evidence="8" type="ORF">J2851_001662</name>
</gene>
<dbReference type="Gene3D" id="2.30.30.110">
    <property type="match status" value="1"/>
</dbReference>
<keyword evidence="4" id="KW-0805">Transcription regulation</keyword>
<dbReference type="Proteomes" id="UP000781958">
    <property type="component" value="Unassembled WGS sequence"/>
</dbReference>
<keyword evidence="3" id="KW-0678">Repressor</keyword>
<evidence type="ECO:0000313" key="9">
    <source>
        <dbReference type="Proteomes" id="UP000781958"/>
    </source>
</evidence>
<evidence type="ECO:0000256" key="4">
    <source>
        <dbReference type="ARBA" id="ARBA00023015"/>
    </source>
</evidence>
<keyword evidence="5" id="KW-0804">Transcription</keyword>
<sequence length="85" mass="8967">MVAVLQADIADTGAERMIAPLARAQEVPGIAGRLAPVLRVGDTDYVLAVPRMTTIPTRLLGEPVASIAAHRDTITAALDYLFQGI</sequence>
<dbReference type="Pfam" id="PF01845">
    <property type="entry name" value="CcdB"/>
    <property type="match status" value="1"/>
</dbReference>
<evidence type="ECO:0000256" key="6">
    <source>
        <dbReference type="ARBA" id="ARBA00029628"/>
    </source>
</evidence>
<dbReference type="InterPro" id="IPR002712">
    <property type="entry name" value="CcdB"/>
</dbReference>
<reference evidence="8 9" key="1">
    <citation type="submission" date="2021-03" db="EMBL/GenBank/DDBJ databases">
        <title>Genomic Encyclopedia of Type Strains, Phase III (KMG-III): the genomes of soil and plant-associated and newly described type strains.</title>
        <authorList>
            <person name="Whitman W."/>
        </authorList>
    </citation>
    <scope>NUCLEOTIDE SEQUENCE [LARGE SCALE GENOMIC DNA]</scope>
    <source>
        <strain evidence="8 9">IMMIB AFH-6</strain>
    </source>
</reference>
<dbReference type="EMBL" id="JAGINP010000005">
    <property type="protein sequence ID" value="MBP2291901.1"/>
    <property type="molecule type" value="Genomic_DNA"/>
</dbReference>
<proteinExistence type="inferred from homology"/>
<evidence type="ECO:0000256" key="5">
    <source>
        <dbReference type="ARBA" id="ARBA00023163"/>
    </source>
</evidence>
<organism evidence="8 9">
    <name type="scientific">Azospirillum rugosum</name>
    <dbReference type="NCBI Taxonomy" id="416170"/>
    <lineage>
        <taxon>Bacteria</taxon>
        <taxon>Pseudomonadati</taxon>
        <taxon>Pseudomonadota</taxon>
        <taxon>Alphaproteobacteria</taxon>
        <taxon>Rhodospirillales</taxon>
        <taxon>Azospirillaceae</taxon>
        <taxon>Azospirillum</taxon>
    </lineage>
</organism>
<evidence type="ECO:0000256" key="1">
    <source>
        <dbReference type="ARBA" id="ARBA00005230"/>
    </source>
</evidence>
<comment type="similarity">
    <text evidence="1">Belongs to the CcdB toxin family.</text>
</comment>
<accession>A0ABS4SH47</accession>
<evidence type="ECO:0000256" key="2">
    <source>
        <dbReference type="ARBA" id="ARBA00015075"/>
    </source>
</evidence>
<keyword evidence="9" id="KW-1185">Reference proteome</keyword>
<dbReference type="InterPro" id="IPR011067">
    <property type="entry name" value="Plasmid_toxin/cell-grow_inhib"/>
</dbReference>
<dbReference type="SUPFAM" id="SSF50118">
    <property type="entry name" value="Cell growth inhibitor/plasmid maintenance toxic component"/>
    <property type="match status" value="1"/>
</dbReference>
<comment type="caution">
    <text evidence="8">The sequence shown here is derived from an EMBL/GenBank/DDBJ whole genome shotgun (WGS) entry which is preliminary data.</text>
</comment>
<evidence type="ECO:0000256" key="7">
    <source>
        <dbReference type="ARBA" id="ARBA00033135"/>
    </source>
</evidence>
<evidence type="ECO:0000256" key="3">
    <source>
        <dbReference type="ARBA" id="ARBA00022491"/>
    </source>
</evidence>
<name>A0ABS4SH47_9PROT</name>
<evidence type="ECO:0000313" key="8">
    <source>
        <dbReference type="EMBL" id="MBP2291901.1"/>
    </source>
</evidence>